<keyword evidence="1" id="KW-0472">Membrane</keyword>
<accession>A0A432MHA2</accession>
<organism evidence="2 3">
    <name type="scientific">Tautonia sociabilis</name>
    <dbReference type="NCBI Taxonomy" id="2080755"/>
    <lineage>
        <taxon>Bacteria</taxon>
        <taxon>Pseudomonadati</taxon>
        <taxon>Planctomycetota</taxon>
        <taxon>Planctomycetia</taxon>
        <taxon>Isosphaerales</taxon>
        <taxon>Isosphaeraceae</taxon>
        <taxon>Tautonia</taxon>
    </lineage>
</organism>
<dbReference type="OrthoDB" id="3078771at2"/>
<keyword evidence="1" id="KW-1133">Transmembrane helix</keyword>
<reference evidence="2 3" key="2">
    <citation type="submission" date="2019-01" db="EMBL/GenBank/DDBJ databases">
        <title>Tautonia sociabilis, a novel thermotolerant planctomycete of Isosphaeraceae family, isolated from a 4000 m deep subterranean habitat.</title>
        <authorList>
            <person name="Kovaleva O.L."/>
            <person name="Elcheninov A.G."/>
            <person name="Van Heerden E."/>
            <person name="Toshchakov S.V."/>
            <person name="Novikov A."/>
            <person name="Bonch-Osmolovskaya E.A."/>
            <person name="Kublanov I.V."/>
        </authorList>
    </citation>
    <scope>NUCLEOTIDE SEQUENCE [LARGE SCALE GENOMIC DNA]</scope>
    <source>
        <strain evidence="2 3">GM2012</strain>
    </source>
</reference>
<comment type="caution">
    <text evidence="2">The sequence shown here is derived from an EMBL/GenBank/DDBJ whole genome shotgun (WGS) entry which is preliminary data.</text>
</comment>
<evidence type="ECO:0000313" key="2">
    <source>
        <dbReference type="EMBL" id="RUL86181.1"/>
    </source>
</evidence>
<dbReference type="AlphaFoldDB" id="A0A432MHA2"/>
<evidence type="ECO:0000256" key="1">
    <source>
        <dbReference type="SAM" id="Phobius"/>
    </source>
</evidence>
<name>A0A432MHA2_9BACT</name>
<keyword evidence="1" id="KW-0812">Transmembrane</keyword>
<evidence type="ECO:0000313" key="3">
    <source>
        <dbReference type="Proteomes" id="UP000280296"/>
    </source>
</evidence>
<sequence>MLLLFGGFCALWAQNTGRNPWLWFILGLIFNAIAVIVLLWKNSNDLKETMRLKPDLPNDLF</sequence>
<protein>
    <submittedName>
        <fullName evidence="2">Uncharacterized protein</fullName>
    </submittedName>
</protein>
<keyword evidence="3" id="KW-1185">Reference proteome</keyword>
<dbReference type="Proteomes" id="UP000280296">
    <property type="component" value="Unassembled WGS sequence"/>
</dbReference>
<reference evidence="2 3" key="1">
    <citation type="submission" date="2018-12" db="EMBL/GenBank/DDBJ databases">
        <authorList>
            <person name="Toschakov S.V."/>
        </authorList>
    </citation>
    <scope>NUCLEOTIDE SEQUENCE [LARGE SCALE GENOMIC DNA]</scope>
    <source>
        <strain evidence="2 3">GM2012</strain>
    </source>
</reference>
<dbReference type="RefSeq" id="WP_126726580.1">
    <property type="nucleotide sequence ID" value="NZ_RYZH01000033.1"/>
</dbReference>
<feature type="transmembrane region" description="Helical" evidence="1">
    <location>
        <begin position="23"/>
        <end position="40"/>
    </location>
</feature>
<dbReference type="EMBL" id="RYZH01000033">
    <property type="protein sequence ID" value="RUL86181.1"/>
    <property type="molecule type" value="Genomic_DNA"/>
</dbReference>
<gene>
    <name evidence="2" type="ORF">TsocGM_16590</name>
</gene>
<proteinExistence type="predicted"/>